<dbReference type="Proteomes" id="UP000095094">
    <property type="component" value="Unassembled WGS sequence"/>
</dbReference>
<dbReference type="PIRSF" id="PIRSF008502">
    <property type="entry name" value="UCP008502"/>
    <property type="match status" value="1"/>
</dbReference>
<evidence type="ECO:0000313" key="1">
    <source>
        <dbReference type="EMBL" id="OEG20012.1"/>
    </source>
</evidence>
<proteinExistence type="predicted"/>
<name>A0A1E5H556_9ENTE</name>
<accession>A0A1E5H556</accession>
<comment type="caution">
    <text evidence="1">The sequence shown here is derived from an EMBL/GenBank/DDBJ whole genome shotgun (WGS) entry which is preliminary data.</text>
</comment>
<dbReference type="Gene3D" id="3.30.70.1280">
    <property type="entry name" value="SP0830-like domains"/>
    <property type="match status" value="1"/>
</dbReference>
<dbReference type="PANTHER" id="PTHR36439">
    <property type="entry name" value="BLL4334 PROTEIN"/>
    <property type="match status" value="1"/>
</dbReference>
<organism evidence="1 2">
    <name type="scientific">Enterococcus termitis</name>
    <dbReference type="NCBI Taxonomy" id="332950"/>
    <lineage>
        <taxon>Bacteria</taxon>
        <taxon>Bacillati</taxon>
        <taxon>Bacillota</taxon>
        <taxon>Bacilli</taxon>
        <taxon>Lactobacillales</taxon>
        <taxon>Enterococcaceae</taxon>
        <taxon>Enterococcus</taxon>
    </lineage>
</organism>
<evidence type="ECO:0000313" key="2">
    <source>
        <dbReference type="Proteomes" id="UP000095094"/>
    </source>
</evidence>
<reference evidence="2" key="1">
    <citation type="submission" date="2016-09" db="EMBL/GenBank/DDBJ databases">
        <authorList>
            <person name="Gulvik C.A."/>
        </authorList>
    </citation>
    <scope>NUCLEOTIDE SEQUENCE [LARGE SCALE GENOMIC DNA]</scope>
    <source>
        <strain evidence="2">LMG 8895</strain>
    </source>
</reference>
<dbReference type="AlphaFoldDB" id="A0A1E5H556"/>
<dbReference type="Gene3D" id="3.30.70.1260">
    <property type="entry name" value="bacterial protein sp0830 like"/>
    <property type="match status" value="1"/>
</dbReference>
<evidence type="ECO:0008006" key="3">
    <source>
        <dbReference type="Google" id="ProtNLM"/>
    </source>
</evidence>
<dbReference type="InterPro" id="IPR012545">
    <property type="entry name" value="DUF1697"/>
</dbReference>
<gene>
    <name evidence="1" type="ORF">BCR25_14295</name>
</gene>
<dbReference type="EMBL" id="MIJY01000002">
    <property type="protein sequence ID" value="OEG20012.1"/>
    <property type="molecule type" value="Genomic_DNA"/>
</dbReference>
<protein>
    <recommendedName>
        <fullName evidence="3">DUF1697 domain-containing protein</fullName>
    </recommendedName>
</protein>
<dbReference type="Pfam" id="PF08002">
    <property type="entry name" value="DUF1697"/>
    <property type="match status" value="1"/>
</dbReference>
<dbReference type="SUPFAM" id="SSF160379">
    <property type="entry name" value="SP0830-like"/>
    <property type="match status" value="1"/>
</dbReference>
<sequence>MEKYVALLRGVNVGGKNKIAMPVLKKAFEDHGFLDVVTYINSGNIVFTSPSQEIRTLIKKSERIIKETFGLDIPVMIVSKNELEDLLQHTPKWWGDSNKEIIHYAIFLIPPICIEEVFEAVGEIKPEYEQITHHNNVIFWSAPRETFSKARWSKIASSSVNNHVTIRNANTISKLLSLTK</sequence>
<dbReference type="OrthoDB" id="9806494at2"/>
<dbReference type="PANTHER" id="PTHR36439:SF1">
    <property type="entry name" value="DUF1697 DOMAIN-CONTAINING PROTEIN"/>
    <property type="match status" value="1"/>
</dbReference>
<keyword evidence="2" id="KW-1185">Reference proteome</keyword>